<protein>
    <recommendedName>
        <fullName evidence="2 9">DNA mismatch repair protein MutS</fullName>
    </recommendedName>
</protein>
<dbReference type="SMART" id="SM00533">
    <property type="entry name" value="MUTSd"/>
    <property type="match status" value="1"/>
</dbReference>
<feature type="binding site" evidence="9">
    <location>
        <begin position="638"/>
        <end position="645"/>
    </location>
    <ligand>
        <name>ATP</name>
        <dbReference type="ChEBI" id="CHEBI:30616"/>
    </ligand>
</feature>
<dbReference type="GO" id="GO:0030983">
    <property type="term" value="F:mismatched DNA binding"/>
    <property type="evidence" value="ECO:0007669"/>
    <property type="project" value="InterPro"/>
</dbReference>
<dbReference type="PROSITE" id="PS00486">
    <property type="entry name" value="DNA_MISMATCH_REPAIR_2"/>
    <property type="match status" value="1"/>
</dbReference>
<evidence type="ECO:0000256" key="9">
    <source>
        <dbReference type="HAMAP-Rule" id="MF_00096"/>
    </source>
</evidence>
<dbReference type="Pfam" id="PF05192">
    <property type="entry name" value="MutS_III"/>
    <property type="match status" value="1"/>
</dbReference>
<dbReference type="InterPro" id="IPR036678">
    <property type="entry name" value="MutS_con_dom_sf"/>
</dbReference>
<evidence type="ECO:0000256" key="8">
    <source>
        <dbReference type="ARBA" id="ARBA00024647"/>
    </source>
</evidence>
<dbReference type="GO" id="GO:0005524">
    <property type="term" value="F:ATP binding"/>
    <property type="evidence" value="ECO:0007669"/>
    <property type="project" value="UniProtKB-UniRule"/>
</dbReference>
<dbReference type="SUPFAM" id="SSF48334">
    <property type="entry name" value="DNA repair protein MutS, domain III"/>
    <property type="match status" value="1"/>
</dbReference>
<dbReference type="SUPFAM" id="SSF52540">
    <property type="entry name" value="P-loop containing nucleoside triphosphate hydrolases"/>
    <property type="match status" value="1"/>
</dbReference>
<keyword evidence="4 9" id="KW-0227">DNA damage</keyword>
<evidence type="ECO:0000313" key="13">
    <source>
        <dbReference type="EMBL" id="RCL74318.1"/>
    </source>
</evidence>
<dbReference type="NCBIfam" id="TIGR01070">
    <property type="entry name" value="mutS1"/>
    <property type="match status" value="1"/>
</dbReference>
<dbReference type="Pfam" id="PF00488">
    <property type="entry name" value="MutS_V"/>
    <property type="match status" value="1"/>
</dbReference>
<dbReference type="SUPFAM" id="SSF53150">
    <property type="entry name" value="DNA repair protein MutS, domain II"/>
    <property type="match status" value="1"/>
</dbReference>
<keyword evidence="3 9" id="KW-0547">Nucleotide-binding</keyword>
<dbReference type="AlphaFoldDB" id="A0A368DR48"/>
<dbReference type="PANTHER" id="PTHR11361">
    <property type="entry name" value="DNA MISMATCH REPAIR PROTEIN MUTS FAMILY MEMBER"/>
    <property type="match status" value="1"/>
</dbReference>
<dbReference type="Gene3D" id="3.40.50.300">
    <property type="entry name" value="P-loop containing nucleotide triphosphate hydrolases"/>
    <property type="match status" value="1"/>
</dbReference>
<name>A0A368DR48_9PROT</name>
<dbReference type="SMART" id="SM00534">
    <property type="entry name" value="MUTSac"/>
    <property type="match status" value="1"/>
</dbReference>
<dbReference type="EMBL" id="QOQD01000002">
    <property type="protein sequence ID" value="RCL74318.1"/>
    <property type="molecule type" value="Genomic_DNA"/>
</dbReference>
<dbReference type="GO" id="GO:0140664">
    <property type="term" value="F:ATP-dependent DNA damage sensor activity"/>
    <property type="evidence" value="ECO:0007669"/>
    <property type="project" value="InterPro"/>
</dbReference>
<keyword evidence="11" id="KW-0175">Coiled coil</keyword>
<dbReference type="InterPro" id="IPR007696">
    <property type="entry name" value="DNA_mismatch_repair_MutS_core"/>
</dbReference>
<proteinExistence type="inferred from homology"/>
<evidence type="ECO:0000259" key="12">
    <source>
        <dbReference type="PROSITE" id="PS00486"/>
    </source>
</evidence>
<dbReference type="InterPro" id="IPR007861">
    <property type="entry name" value="DNA_mismatch_repair_MutS_clamp"/>
</dbReference>
<dbReference type="PANTHER" id="PTHR11361:SF34">
    <property type="entry name" value="DNA MISMATCH REPAIR PROTEIN MSH1, MITOCHONDRIAL"/>
    <property type="match status" value="1"/>
</dbReference>
<evidence type="ECO:0000256" key="6">
    <source>
        <dbReference type="ARBA" id="ARBA00023125"/>
    </source>
</evidence>
<dbReference type="Pfam" id="PF01624">
    <property type="entry name" value="MutS_I"/>
    <property type="match status" value="1"/>
</dbReference>
<comment type="function">
    <text evidence="8 9">This protein is involved in the repair of mismatches in DNA. It is possible that it carries out the mismatch recognition step. This protein has a weak ATPase activity.</text>
</comment>
<dbReference type="InterPro" id="IPR017261">
    <property type="entry name" value="DNA_mismatch_repair_MutS/MSH"/>
</dbReference>
<dbReference type="PIRSF" id="PIRSF037677">
    <property type="entry name" value="DNA_mis_repair_Msh6"/>
    <property type="match status" value="1"/>
</dbReference>
<evidence type="ECO:0000256" key="2">
    <source>
        <dbReference type="ARBA" id="ARBA00021982"/>
    </source>
</evidence>
<dbReference type="FunFam" id="3.40.1170.10:FF:000001">
    <property type="entry name" value="DNA mismatch repair protein MutS"/>
    <property type="match status" value="1"/>
</dbReference>
<dbReference type="InterPro" id="IPR007695">
    <property type="entry name" value="DNA_mismatch_repair_MutS-lik_N"/>
</dbReference>
<dbReference type="HAMAP" id="MF_00096">
    <property type="entry name" value="MutS"/>
    <property type="match status" value="1"/>
</dbReference>
<gene>
    <name evidence="9" type="primary">mutS</name>
    <name evidence="13" type="ORF">DBW71_00920</name>
</gene>
<dbReference type="GO" id="GO:0003684">
    <property type="term" value="F:damaged DNA binding"/>
    <property type="evidence" value="ECO:0007669"/>
    <property type="project" value="UniProtKB-UniRule"/>
</dbReference>
<dbReference type="NCBIfam" id="NF003810">
    <property type="entry name" value="PRK05399.1"/>
    <property type="match status" value="1"/>
</dbReference>
<evidence type="ECO:0000256" key="7">
    <source>
        <dbReference type="ARBA" id="ARBA00023204"/>
    </source>
</evidence>
<dbReference type="InterPro" id="IPR007860">
    <property type="entry name" value="DNA_mmatch_repair_MutS_con_dom"/>
</dbReference>
<dbReference type="Gene3D" id="3.30.420.110">
    <property type="entry name" value="MutS, connector domain"/>
    <property type="match status" value="1"/>
</dbReference>
<evidence type="ECO:0000256" key="3">
    <source>
        <dbReference type="ARBA" id="ARBA00022741"/>
    </source>
</evidence>
<dbReference type="GO" id="GO:0006298">
    <property type="term" value="P:mismatch repair"/>
    <property type="evidence" value="ECO:0007669"/>
    <property type="project" value="UniProtKB-UniRule"/>
</dbReference>
<dbReference type="Proteomes" id="UP000253570">
    <property type="component" value="Unassembled WGS sequence"/>
</dbReference>
<dbReference type="InterPro" id="IPR027417">
    <property type="entry name" value="P-loop_NTPase"/>
</dbReference>
<dbReference type="Pfam" id="PF05188">
    <property type="entry name" value="MutS_II"/>
    <property type="match status" value="1"/>
</dbReference>
<keyword evidence="5 9" id="KW-0067">ATP-binding</keyword>
<keyword evidence="6 9" id="KW-0238">DNA-binding</keyword>
<dbReference type="Gene3D" id="3.40.1170.10">
    <property type="entry name" value="DNA repair protein MutS, domain I"/>
    <property type="match status" value="1"/>
</dbReference>
<dbReference type="SUPFAM" id="SSF55271">
    <property type="entry name" value="DNA repair protein MutS, domain I"/>
    <property type="match status" value="1"/>
</dbReference>
<dbReference type="InterPro" id="IPR005748">
    <property type="entry name" value="DNA_mismatch_repair_MutS"/>
</dbReference>
<evidence type="ECO:0000256" key="1">
    <source>
        <dbReference type="ARBA" id="ARBA00006271"/>
    </source>
</evidence>
<keyword evidence="7 9" id="KW-0234">DNA repair</keyword>
<evidence type="ECO:0000256" key="4">
    <source>
        <dbReference type="ARBA" id="ARBA00022763"/>
    </source>
</evidence>
<evidence type="ECO:0000256" key="10">
    <source>
        <dbReference type="RuleBase" id="RU003756"/>
    </source>
</evidence>
<evidence type="ECO:0000256" key="11">
    <source>
        <dbReference type="SAM" id="Coils"/>
    </source>
</evidence>
<feature type="domain" description="DNA mismatch repair proteins mutS family" evidence="12">
    <location>
        <begin position="712"/>
        <end position="728"/>
    </location>
</feature>
<reference evidence="13 14" key="1">
    <citation type="journal article" date="2018" name="Microbiome">
        <title>Fine metagenomic profile of the Mediterranean stratified and mixed water columns revealed by assembly and recruitment.</title>
        <authorList>
            <person name="Haro-Moreno J.M."/>
            <person name="Lopez-Perez M."/>
            <person name="De La Torre J.R."/>
            <person name="Picazo A."/>
            <person name="Camacho A."/>
            <person name="Rodriguez-Valera F."/>
        </authorList>
    </citation>
    <scope>NUCLEOTIDE SEQUENCE [LARGE SCALE GENOMIC DNA]</scope>
    <source>
        <strain evidence="13">MED-G57</strain>
    </source>
</reference>
<sequence length="882" mass="100397">MSTLKEKKKSKEKSQLTPMMMQYMDLKSSYQDHILFYQMGDFYEMFFDDAVRASPILGITLTKRGYQNGAEIPMCGIPISAINQYLPKLIKSGNKVAICEQSDKQIHQNKKTIVERKITRIITSGTITDENLLDAKTNNFLLSIYSSDEKIGLAWCDISTGETFYSNTTHDDLNNELSSINPKEIILPEDSFKNLSIKNQDFKVSEFLSKYYDKRLSQRYIKEMYNISQIAGFGHMEDEETSAMGGLLSYIEMTQMGKKVKLQNPKNITINNYMSIDTATKNSLELLKTNAGDYKGSLLDTIDYTQTAAGGRKIYQRLCKPSVSVPEINNRLNDIEYILKNKILRQNIRDLLKLFPDITRPLARASLGRCSPRDLGSIRLGLEITKNIFSVTQKDIKNKFTTRLKNQFEIIKNELKKNLFEQLDDALNVNLPNTIIDGDIFRVGFSSELDQLRSIKANTSKHILELQSKYIQDTSIKSLKIKYNNFLGYFIEFPSTNKKFLDELTQTKFIHRQTLKNQMRFTSEELNALQTNIIEASEKIYKIEDDLFDKIIKITLTYSDSIMKISDMISEIDVTLSLSELAEKNSYCKPLVDESRKFIIQQGRHPIVENSMDNQSLGKFISNDCYLDEKLNIQLITGPNMAGKSTYLRQNALIAILAQIGSFVPAKYAELGIIDKLFSRVGASDDLAGGRSTFMVEMVETSIILNQATSKSFVIIDEIGRGTATFDGLAIAWATLDFLAKNNNCRTIFATHFHELTKLTEELRNIKNMAMQISEDNGEIIFLHEIKEGVVDKSYGIQVAKLAGLPNEVTKKAEVILKTLESEESFSDKDLPLFKNDYQEIQDIELMKIKEEIGNININKITPIDALNLLNNIKSLIEKKNK</sequence>
<dbReference type="CDD" id="cd03284">
    <property type="entry name" value="ABC_MutS1"/>
    <property type="match status" value="1"/>
</dbReference>
<dbReference type="Gene3D" id="1.10.1420.10">
    <property type="match status" value="2"/>
</dbReference>
<evidence type="ECO:0000256" key="5">
    <source>
        <dbReference type="ARBA" id="ARBA00022840"/>
    </source>
</evidence>
<comment type="caution">
    <text evidence="13">The sequence shown here is derived from an EMBL/GenBank/DDBJ whole genome shotgun (WGS) entry which is preliminary data.</text>
</comment>
<feature type="coiled-coil region" evidence="11">
    <location>
        <begin position="512"/>
        <end position="546"/>
    </location>
</feature>
<comment type="similarity">
    <text evidence="1 9 10">Belongs to the DNA mismatch repair MutS family.</text>
</comment>
<organism evidence="13 14">
    <name type="scientific">PS1 clade bacterium</name>
    <dbReference type="NCBI Taxonomy" id="2175152"/>
    <lineage>
        <taxon>Bacteria</taxon>
        <taxon>Pseudomonadati</taxon>
        <taxon>Pseudomonadota</taxon>
        <taxon>Alphaproteobacteria</taxon>
        <taxon>PS1 clade</taxon>
    </lineage>
</organism>
<dbReference type="InterPro" id="IPR036187">
    <property type="entry name" value="DNA_mismatch_repair_MutS_sf"/>
</dbReference>
<evidence type="ECO:0000313" key="14">
    <source>
        <dbReference type="Proteomes" id="UP000253570"/>
    </source>
</evidence>
<accession>A0A368DR48</accession>
<dbReference type="InterPro" id="IPR045076">
    <property type="entry name" value="MutS"/>
</dbReference>
<dbReference type="InterPro" id="IPR016151">
    <property type="entry name" value="DNA_mismatch_repair_MutS_N"/>
</dbReference>
<dbReference type="InterPro" id="IPR000432">
    <property type="entry name" value="DNA_mismatch_repair_MutS_C"/>
</dbReference>
<dbReference type="Pfam" id="PF05190">
    <property type="entry name" value="MutS_IV"/>
    <property type="match status" value="1"/>
</dbReference>
<dbReference type="FunFam" id="3.40.50.300:FF:000870">
    <property type="entry name" value="MutS protein homolog 4"/>
    <property type="match status" value="1"/>
</dbReference>